<keyword evidence="2" id="KW-0694">RNA-binding</keyword>
<dbReference type="InterPro" id="IPR000504">
    <property type="entry name" value="RRM_dom"/>
</dbReference>
<proteinExistence type="predicted"/>
<dbReference type="GO" id="GO:0008380">
    <property type="term" value="P:RNA splicing"/>
    <property type="evidence" value="ECO:0007669"/>
    <property type="project" value="UniProtKB-KW"/>
</dbReference>
<dbReference type="Pfam" id="PF00076">
    <property type="entry name" value="RRM_1"/>
    <property type="match status" value="1"/>
</dbReference>
<evidence type="ECO:0000256" key="3">
    <source>
        <dbReference type="ARBA" id="ARBA00023187"/>
    </source>
</evidence>
<accession>A0A1F4T4E4</accession>
<evidence type="ECO:0000313" key="6">
    <source>
        <dbReference type="EMBL" id="OGC27671.1"/>
    </source>
</evidence>
<evidence type="ECO:0000313" key="7">
    <source>
        <dbReference type="Proteomes" id="UP000178602"/>
    </source>
</evidence>
<comment type="caution">
    <text evidence="6">The sequence shown here is derived from an EMBL/GenBank/DDBJ whole genome shotgun (WGS) entry which is preliminary data.</text>
</comment>
<name>A0A1F4T4E4_UNCSA</name>
<dbReference type="InterPro" id="IPR035979">
    <property type="entry name" value="RBD_domain_sf"/>
</dbReference>
<sequence length="98" mass="10755">MKSIFVGNLPWSVTDADLQAKFAEFGNVISARVVSDKFSGKSRGFGFVDMEDADAEKAIAGMTGYKWGDREITVNEARPKTEGGRGGDRGGRRDFNRF</sequence>
<keyword evidence="1" id="KW-0507">mRNA processing</keyword>
<dbReference type="PANTHER" id="PTHR48028:SF4">
    <property type="entry name" value="SC35-LIKE SPLICING FACTOR"/>
    <property type="match status" value="1"/>
</dbReference>
<protein>
    <recommendedName>
        <fullName evidence="5">RRM domain-containing protein</fullName>
    </recommendedName>
</protein>
<feature type="domain" description="RRM" evidence="5">
    <location>
        <begin position="2"/>
        <end position="79"/>
    </location>
</feature>
<dbReference type="SUPFAM" id="SSF54928">
    <property type="entry name" value="RNA-binding domain, RBD"/>
    <property type="match status" value="1"/>
</dbReference>
<feature type="region of interest" description="Disordered" evidence="4">
    <location>
        <begin position="73"/>
        <end position="98"/>
    </location>
</feature>
<dbReference type="EMBL" id="MEUG01000001">
    <property type="protein sequence ID" value="OGC27671.1"/>
    <property type="molecule type" value="Genomic_DNA"/>
</dbReference>
<keyword evidence="3" id="KW-0508">mRNA splicing</keyword>
<dbReference type="Proteomes" id="UP000178602">
    <property type="component" value="Unassembled WGS sequence"/>
</dbReference>
<dbReference type="PROSITE" id="PS50102">
    <property type="entry name" value="RRM"/>
    <property type="match status" value="1"/>
</dbReference>
<evidence type="ECO:0000256" key="1">
    <source>
        <dbReference type="ARBA" id="ARBA00022664"/>
    </source>
</evidence>
<gene>
    <name evidence="6" type="ORF">A3K49_01475</name>
</gene>
<dbReference type="PANTHER" id="PTHR48028">
    <property type="entry name" value="GLYCINE-RICH RNA-BINDING PROTEIN RZ1A"/>
    <property type="match status" value="1"/>
</dbReference>
<organism evidence="6 7">
    <name type="scientific">candidate division WOR-1 bacterium RIFOXYC12_FULL_54_18</name>
    <dbReference type="NCBI Taxonomy" id="1802584"/>
    <lineage>
        <taxon>Bacteria</taxon>
        <taxon>Bacillati</taxon>
        <taxon>Saganbacteria</taxon>
    </lineage>
</organism>
<dbReference type="GO" id="GO:0003723">
    <property type="term" value="F:RNA binding"/>
    <property type="evidence" value="ECO:0007669"/>
    <property type="project" value="UniProtKB-KW"/>
</dbReference>
<evidence type="ECO:0000256" key="4">
    <source>
        <dbReference type="SAM" id="MobiDB-lite"/>
    </source>
</evidence>
<evidence type="ECO:0000256" key="2">
    <source>
        <dbReference type="ARBA" id="ARBA00022884"/>
    </source>
</evidence>
<evidence type="ECO:0000259" key="5">
    <source>
        <dbReference type="PROSITE" id="PS50102"/>
    </source>
</evidence>
<reference evidence="6 7" key="1">
    <citation type="journal article" date="2016" name="Nat. Commun.">
        <title>Thousands of microbial genomes shed light on interconnected biogeochemical processes in an aquifer system.</title>
        <authorList>
            <person name="Anantharaman K."/>
            <person name="Brown C.T."/>
            <person name="Hug L.A."/>
            <person name="Sharon I."/>
            <person name="Castelle C.J."/>
            <person name="Probst A.J."/>
            <person name="Thomas B.C."/>
            <person name="Singh A."/>
            <person name="Wilkins M.J."/>
            <person name="Karaoz U."/>
            <person name="Brodie E.L."/>
            <person name="Williams K.H."/>
            <person name="Hubbard S.S."/>
            <person name="Banfield J.F."/>
        </authorList>
    </citation>
    <scope>NUCLEOTIDE SEQUENCE [LARGE SCALE GENOMIC DNA]</scope>
</reference>
<dbReference type="InterPro" id="IPR012677">
    <property type="entry name" value="Nucleotide-bd_a/b_plait_sf"/>
</dbReference>
<dbReference type="SMART" id="SM00360">
    <property type="entry name" value="RRM"/>
    <property type="match status" value="1"/>
</dbReference>
<dbReference type="InterPro" id="IPR051106">
    <property type="entry name" value="RNA-bind/splicing_reg"/>
</dbReference>
<dbReference type="GO" id="GO:0006397">
    <property type="term" value="P:mRNA processing"/>
    <property type="evidence" value="ECO:0007669"/>
    <property type="project" value="UniProtKB-KW"/>
</dbReference>
<dbReference type="Gene3D" id="3.30.70.330">
    <property type="match status" value="1"/>
</dbReference>
<dbReference type="AlphaFoldDB" id="A0A1F4T4E4"/>